<accession>A0ABV0T5Z6</accession>
<evidence type="ECO:0000313" key="1">
    <source>
        <dbReference type="EMBL" id="MEQ2227353.1"/>
    </source>
</evidence>
<evidence type="ECO:0000313" key="2">
    <source>
        <dbReference type="Proteomes" id="UP001482620"/>
    </source>
</evidence>
<reference evidence="1 2" key="1">
    <citation type="submission" date="2021-06" db="EMBL/GenBank/DDBJ databases">
        <authorList>
            <person name="Palmer J.M."/>
        </authorList>
    </citation>
    <scope>NUCLEOTIDE SEQUENCE [LARGE SCALE GENOMIC DNA]</scope>
    <source>
        <strain evidence="2">if_2019</strain>
        <tissue evidence="1">Muscle</tissue>
    </source>
</reference>
<feature type="non-terminal residue" evidence="1">
    <location>
        <position position="1"/>
    </location>
</feature>
<gene>
    <name evidence="1" type="ORF">ILYODFUR_036858</name>
</gene>
<dbReference type="Proteomes" id="UP001482620">
    <property type="component" value="Unassembled WGS sequence"/>
</dbReference>
<comment type="caution">
    <text evidence="1">The sequence shown here is derived from an EMBL/GenBank/DDBJ whole genome shotgun (WGS) entry which is preliminary data.</text>
</comment>
<sequence length="56" mass="6468">YGQSNLWIFFCRPSISWSAVIVVEKGHQKGVQEEGEEARKLHLQQADTKPYIQLSH</sequence>
<protein>
    <submittedName>
        <fullName evidence="1">Uncharacterized protein</fullName>
    </submittedName>
</protein>
<dbReference type="EMBL" id="JAHRIQ010019329">
    <property type="protein sequence ID" value="MEQ2227353.1"/>
    <property type="molecule type" value="Genomic_DNA"/>
</dbReference>
<organism evidence="1 2">
    <name type="scientific">Ilyodon furcidens</name>
    <name type="common">goldbreast splitfin</name>
    <dbReference type="NCBI Taxonomy" id="33524"/>
    <lineage>
        <taxon>Eukaryota</taxon>
        <taxon>Metazoa</taxon>
        <taxon>Chordata</taxon>
        <taxon>Craniata</taxon>
        <taxon>Vertebrata</taxon>
        <taxon>Euteleostomi</taxon>
        <taxon>Actinopterygii</taxon>
        <taxon>Neopterygii</taxon>
        <taxon>Teleostei</taxon>
        <taxon>Neoteleostei</taxon>
        <taxon>Acanthomorphata</taxon>
        <taxon>Ovalentaria</taxon>
        <taxon>Atherinomorphae</taxon>
        <taxon>Cyprinodontiformes</taxon>
        <taxon>Goodeidae</taxon>
        <taxon>Ilyodon</taxon>
    </lineage>
</organism>
<name>A0ABV0T5Z6_9TELE</name>
<keyword evidence="2" id="KW-1185">Reference proteome</keyword>
<proteinExistence type="predicted"/>